<protein>
    <submittedName>
        <fullName evidence="1">Uncharacterized protein</fullName>
    </submittedName>
</protein>
<evidence type="ECO:0000313" key="2">
    <source>
        <dbReference type="Proteomes" id="UP001058974"/>
    </source>
</evidence>
<gene>
    <name evidence="1" type="ORF">KIW84_074189</name>
</gene>
<proteinExistence type="predicted"/>
<dbReference type="Gramene" id="Psat07G0418900-T1">
    <property type="protein sequence ID" value="KAI5388397.1"/>
    <property type="gene ID" value="KIW84_074189"/>
</dbReference>
<name>A0A9D4VS15_PEA</name>
<organism evidence="1 2">
    <name type="scientific">Pisum sativum</name>
    <name type="common">Garden pea</name>
    <name type="synonym">Lathyrus oleraceus</name>
    <dbReference type="NCBI Taxonomy" id="3888"/>
    <lineage>
        <taxon>Eukaryota</taxon>
        <taxon>Viridiplantae</taxon>
        <taxon>Streptophyta</taxon>
        <taxon>Embryophyta</taxon>
        <taxon>Tracheophyta</taxon>
        <taxon>Spermatophyta</taxon>
        <taxon>Magnoliopsida</taxon>
        <taxon>eudicotyledons</taxon>
        <taxon>Gunneridae</taxon>
        <taxon>Pentapetalae</taxon>
        <taxon>rosids</taxon>
        <taxon>fabids</taxon>
        <taxon>Fabales</taxon>
        <taxon>Fabaceae</taxon>
        <taxon>Papilionoideae</taxon>
        <taxon>50 kb inversion clade</taxon>
        <taxon>NPAAA clade</taxon>
        <taxon>Hologalegina</taxon>
        <taxon>IRL clade</taxon>
        <taxon>Fabeae</taxon>
        <taxon>Lathyrus</taxon>
    </lineage>
</organism>
<dbReference type="AlphaFoldDB" id="A0A9D4VS15"/>
<dbReference type="Proteomes" id="UP001058974">
    <property type="component" value="Chromosome 7"/>
</dbReference>
<evidence type="ECO:0000313" key="1">
    <source>
        <dbReference type="EMBL" id="KAI5388397.1"/>
    </source>
</evidence>
<dbReference type="EMBL" id="JAMSHJ010000007">
    <property type="protein sequence ID" value="KAI5388397.1"/>
    <property type="molecule type" value="Genomic_DNA"/>
</dbReference>
<keyword evidence="2" id="KW-1185">Reference proteome</keyword>
<comment type="caution">
    <text evidence="1">The sequence shown here is derived from an EMBL/GenBank/DDBJ whole genome shotgun (WGS) entry which is preliminary data.</text>
</comment>
<accession>A0A9D4VS15</accession>
<sequence length="102" mass="11395">MCIVGASMEPPSSSEFVLTNSNMQKGDSLNRVSNKVRDFEELIQTSVATEDSAIKSLHIATLSYKNIVMGVQEKWIGGYECPKFILSELEERQIAKPWENGL</sequence>
<reference evidence="1 2" key="1">
    <citation type="journal article" date="2022" name="Nat. Genet.">
        <title>Improved pea reference genome and pan-genome highlight genomic features and evolutionary characteristics.</title>
        <authorList>
            <person name="Yang T."/>
            <person name="Liu R."/>
            <person name="Luo Y."/>
            <person name="Hu S."/>
            <person name="Wang D."/>
            <person name="Wang C."/>
            <person name="Pandey M.K."/>
            <person name="Ge S."/>
            <person name="Xu Q."/>
            <person name="Li N."/>
            <person name="Li G."/>
            <person name="Huang Y."/>
            <person name="Saxena R.K."/>
            <person name="Ji Y."/>
            <person name="Li M."/>
            <person name="Yan X."/>
            <person name="He Y."/>
            <person name="Liu Y."/>
            <person name="Wang X."/>
            <person name="Xiang C."/>
            <person name="Varshney R.K."/>
            <person name="Ding H."/>
            <person name="Gao S."/>
            <person name="Zong X."/>
        </authorList>
    </citation>
    <scope>NUCLEOTIDE SEQUENCE [LARGE SCALE GENOMIC DNA]</scope>
    <source>
        <strain evidence="1 2">cv. Zhongwan 6</strain>
    </source>
</reference>